<dbReference type="InterPro" id="IPR039116">
    <property type="entry name" value="CCDC93"/>
</dbReference>
<dbReference type="PANTHER" id="PTHR16441">
    <property type="entry name" value="FIDIPIDINE"/>
    <property type="match status" value="1"/>
</dbReference>
<comment type="caution">
    <text evidence="8">The sequence shown here is derived from an EMBL/GenBank/DDBJ whole genome shotgun (WGS) entry which is preliminary data.</text>
</comment>
<dbReference type="PANTHER" id="PTHR16441:SF0">
    <property type="entry name" value="COILED-COIL DOMAIN-CONTAINING PROTEIN 93"/>
    <property type="match status" value="1"/>
</dbReference>
<evidence type="ECO:0000259" key="6">
    <source>
        <dbReference type="Pfam" id="PF09762"/>
    </source>
</evidence>
<evidence type="ECO:0000313" key="9">
    <source>
        <dbReference type="Proteomes" id="UP000192578"/>
    </source>
</evidence>
<proteinExistence type="inferred from homology"/>
<comment type="similarity">
    <text evidence="1">Belongs to the CCDC93 family.</text>
</comment>
<dbReference type="InterPro" id="IPR019159">
    <property type="entry name" value="CCDC93_CC"/>
</dbReference>
<evidence type="ECO:0000256" key="3">
    <source>
        <dbReference type="ARBA" id="ARBA00023054"/>
    </source>
</evidence>
<organism evidence="8 9">
    <name type="scientific">Hypsibius exemplaris</name>
    <name type="common">Freshwater tardigrade</name>
    <dbReference type="NCBI Taxonomy" id="2072580"/>
    <lineage>
        <taxon>Eukaryota</taxon>
        <taxon>Metazoa</taxon>
        <taxon>Ecdysozoa</taxon>
        <taxon>Tardigrada</taxon>
        <taxon>Eutardigrada</taxon>
        <taxon>Parachela</taxon>
        <taxon>Hypsibioidea</taxon>
        <taxon>Hypsibiidae</taxon>
        <taxon>Hypsibius</taxon>
    </lineage>
</organism>
<protein>
    <recommendedName>
        <fullName evidence="2">Coiled-coil domain-containing protein 93</fullName>
    </recommendedName>
</protein>
<feature type="domain" description="CCDC93 N-terminal" evidence="7">
    <location>
        <begin position="12"/>
        <end position="118"/>
    </location>
</feature>
<feature type="coiled-coil region" evidence="4">
    <location>
        <begin position="303"/>
        <end position="454"/>
    </location>
</feature>
<accession>A0A1W0WTQ9</accession>
<evidence type="ECO:0000256" key="4">
    <source>
        <dbReference type="SAM" id="Coils"/>
    </source>
</evidence>
<keyword evidence="9" id="KW-1185">Reference proteome</keyword>
<dbReference type="AlphaFoldDB" id="A0A1W0WTQ9"/>
<sequence>MDKPVDIREDEEQGIKLQETMELLLAAGYFRARIKGLDPFDKVVGGMVWCLEVCNLDIDVDLMFQESLSIGQKISLTEKIVGVLPQMLCPYRLDPHQIQGLDFVHIYPVVQWLVKRAIQVREETGDTNRAYALRQFQQHYSMPEDVEREKVVKSAQDSIQRLNDVYAPKRKYRRKAGHNIPDVTTQVQYTLLEYGHKAGAFTSAAVKADESEKHTKKVSKKAKEEPRSAGDLANEEYNEMVGEMEQVDDRGRKVKASVIGGIVSQQAEQIAHMEALHQQQKLQMGNFLPEGLIALPGKQMPMSEVLSQQLEELKLKKQQAEDRKRSMEVRLEELKIEKKSLKTRKEALDQENAVLEEITSGVDEDQLELVAELVRQKDEAEEAVSSFRLQCKTEAAGYKAEYQRLREELENPTDESHLLSEELRKRLETERSTLSEVRLRLAQRNREVAQLQRSLDDVPSQAELSQYQKRFIELYDQVAAKLRETKKYYTLYNTLTDTKTYYEKEVQLLESIHDNFEVAMGSESAKEQFLRQLEAILESLRQTVTKAEKRRQNEKLKRDQLNDKYMELLEKQRYYSKLIKEFQQECSLNEDLQALAVERGLDQ</sequence>
<evidence type="ECO:0000256" key="2">
    <source>
        <dbReference type="ARBA" id="ARBA00016765"/>
    </source>
</evidence>
<evidence type="ECO:0000256" key="5">
    <source>
        <dbReference type="SAM" id="MobiDB-lite"/>
    </source>
</evidence>
<evidence type="ECO:0000259" key="7">
    <source>
        <dbReference type="Pfam" id="PF21673"/>
    </source>
</evidence>
<dbReference type="InterPro" id="IPR048747">
    <property type="entry name" value="CCDC93_N"/>
</dbReference>
<keyword evidence="3 4" id="KW-0175">Coiled coil</keyword>
<evidence type="ECO:0000313" key="8">
    <source>
        <dbReference type="EMBL" id="OQV18537.1"/>
    </source>
</evidence>
<feature type="region of interest" description="Disordered" evidence="5">
    <location>
        <begin position="210"/>
        <end position="235"/>
    </location>
</feature>
<feature type="coiled-coil region" evidence="4">
    <location>
        <begin position="530"/>
        <end position="571"/>
    </location>
</feature>
<dbReference type="OrthoDB" id="16092at2759"/>
<dbReference type="EMBL" id="MTYJ01000048">
    <property type="protein sequence ID" value="OQV18537.1"/>
    <property type="molecule type" value="Genomic_DNA"/>
</dbReference>
<dbReference type="GO" id="GO:0006893">
    <property type="term" value="P:Golgi to plasma membrane transport"/>
    <property type="evidence" value="ECO:0007669"/>
    <property type="project" value="TreeGrafter"/>
</dbReference>
<feature type="domain" description="CCDC93 coiled-coil" evidence="6">
    <location>
        <begin position="164"/>
        <end position="594"/>
    </location>
</feature>
<evidence type="ECO:0000256" key="1">
    <source>
        <dbReference type="ARBA" id="ARBA00007219"/>
    </source>
</evidence>
<dbReference type="Pfam" id="PF21673">
    <property type="entry name" value="CCDC93_N"/>
    <property type="match status" value="1"/>
</dbReference>
<dbReference type="Pfam" id="PF09762">
    <property type="entry name" value="CCDC93_CC"/>
    <property type="match status" value="1"/>
</dbReference>
<gene>
    <name evidence="8" type="ORF">BV898_07363</name>
</gene>
<reference evidence="9" key="1">
    <citation type="submission" date="2017-01" db="EMBL/GenBank/DDBJ databases">
        <title>Comparative genomics of anhydrobiosis in the tardigrade Hypsibius dujardini.</title>
        <authorList>
            <person name="Yoshida Y."/>
            <person name="Koutsovoulos G."/>
            <person name="Laetsch D."/>
            <person name="Stevens L."/>
            <person name="Kumar S."/>
            <person name="Horikawa D."/>
            <person name="Ishino K."/>
            <person name="Komine S."/>
            <person name="Tomita M."/>
            <person name="Blaxter M."/>
            <person name="Arakawa K."/>
        </authorList>
    </citation>
    <scope>NUCLEOTIDE SEQUENCE [LARGE SCALE GENOMIC DNA]</scope>
    <source>
        <strain evidence="9">Z151</strain>
    </source>
</reference>
<name>A0A1W0WTQ9_HYPEX</name>
<dbReference type="Proteomes" id="UP000192578">
    <property type="component" value="Unassembled WGS sequence"/>
</dbReference>